<dbReference type="PROSITE" id="PS50817">
    <property type="entry name" value="INTEIN_N_TER"/>
    <property type="match status" value="1"/>
</dbReference>
<dbReference type="Gene3D" id="2.170.16.10">
    <property type="entry name" value="Hedgehog/Intein (Hint) domain"/>
    <property type="match status" value="1"/>
</dbReference>
<dbReference type="GO" id="GO:0006281">
    <property type="term" value="P:DNA repair"/>
    <property type="evidence" value="ECO:0007669"/>
    <property type="project" value="TreeGrafter"/>
</dbReference>
<accession>A0AAV7Y7U0</accession>
<feature type="region of interest" description="Disordered" evidence="2">
    <location>
        <begin position="204"/>
        <end position="224"/>
    </location>
</feature>
<feature type="compositionally biased region" description="Basic residues" evidence="2">
    <location>
        <begin position="287"/>
        <end position="301"/>
    </location>
</feature>
<keyword evidence="1" id="KW-0378">Hydrolase</keyword>
<evidence type="ECO:0000313" key="5">
    <source>
        <dbReference type="Proteomes" id="UP001146793"/>
    </source>
</evidence>
<name>A0AAV7Y7U0_9EUKA</name>
<evidence type="ECO:0000313" key="4">
    <source>
        <dbReference type="EMBL" id="KAJ3424910.1"/>
    </source>
</evidence>
<feature type="region of interest" description="Disordered" evidence="2">
    <location>
        <begin position="1627"/>
        <end position="1649"/>
    </location>
</feature>
<dbReference type="GO" id="GO:0031297">
    <property type="term" value="P:replication fork processing"/>
    <property type="evidence" value="ECO:0007669"/>
    <property type="project" value="TreeGrafter"/>
</dbReference>
<dbReference type="InterPro" id="IPR036844">
    <property type="entry name" value="Hint_dom_sf"/>
</dbReference>
<dbReference type="SMART" id="SM00306">
    <property type="entry name" value="HintN"/>
    <property type="match status" value="1"/>
</dbReference>
<evidence type="ECO:0000256" key="2">
    <source>
        <dbReference type="SAM" id="MobiDB-lite"/>
    </source>
</evidence>
<dbReference type="GO" id="GO:0016787">
    <property type="term" value="F:hydrolase activity"/>
    <property type="evidence" value="ECO:0007669"/>
    <property type="project" value="UniProtKB-KW"/>
</dbReference>
<feature type="compositionally biased region" description="Acidic residues" evidence="2">
    <location>
        <begin position="1632"/>
        <end position="1649"/>
    </location>
</feature>
<feature type="region of interest" description="Disordered" evidence="2">
    <location>
        <begin position="285"/>
        <end position="304"/>
    </location>
</feature>
<feature type="region of interest" description="Disordered" evidence="2">
    <location>
        <begin position="1567"/>
        <end position="1605"/>
    </location>
</feature>
<dbReference type="GO" id="GO:0016539">
    <property type="term" value="P:intein-mediated protein splicing"/>
    <property type="evidence" value="ECO:0007669"/>
    <property type="project" value="InterPro"/>
</dbReference>
<protein>
    <submittedName>
        <fullName evidence="4">Intein-containing swi/snf-related matrix-associated actin-dependent regulator of chromatin subfamily a-like protein</fullName>
    </submittedName>
</protein>
<feature type="compositionally biased region" description="Basic residues" evidence="2">
    <location>
        <begin position="1573"/>
        <end position="1582"/>
    </location>
</feature>
<feature type="compositionally biased region" description="Acidic residues" evidence="2">
    <location>
        <begin position="1255"/>
        <end position="1273"/>
    </location>
</feature>
<dbReference type="PANTHER" id="PTHR45766:SF6">
    <property type="entry name" value="SWI_SNF-RELATED MATRIX-ASSOCIATED ACTIN-DEPENDENT REGULATOR OF CHROMATIN SUBFAMILY A-LIKE PROTEIN 1"/>
    <property type="match status" value="1"/>
</dbReference>
<comment type="caution">
    <text evidence="4">The sequence shown here is derived from an EMBL/GenBank/DDBJ whole genome shotgun (WGS) entry which is preliminary data.</text>
</comment>
<dbReference type="PANTHER" id="PTHR45766">
    <property type="entry name" value="DNA ANNEALING HELICASE AND ENDONUCLEASE ZRANB3 FAMILY MEMBER"/>
    <property type="match status" value="1"/>
</dbReference>
<evidence type="ECO:0000259" key="3">
    <source>
        <dbReference type="SMART" id="SM00306"/>
    </source>
</evidence>
<feature type="domain" description="Hint" evidence="3">
    <location>
        <begin position="671"/>
        <end position="804"/>
    </location>
</feature>
<sequence>MTTPFVKYAKRKERKLTPTKNSRSKTLKVGQLMQSNTLPCLLTPNKPYSRIEEDKRFTPTASALRLRKSLTVTGSRSQQNLNILHSLTTTVTPTKTKTNLKAKNNSVLNINETYQQSLVDVSSSKKAKPQIQTVSITRSRVWTGGDGFSSEKKPKSTNKRYNKKKIRRNSISFFNQNKQNDYNHRKRVLIEPALSLYQKSAFKKKKFQNKNKKTQKSSHRSHKHLLSNLLPKKNKLVLELQDHQTNVISTRKHINKLLEDSKQLVSTKNIDPIIFSLQLEERSNLQTKRRKKTKKQSKKQFHNQLQLQQKAQKKYANRKKIKKNRLGSKLFFYNNKETKDVIETIKNNSNPQSKKLEVKQNYNKKVGLYFNKQKSVHDKVIFELKKNKKKQKKKLIRKSKKPINNYHTKKNLNKVSPLKKKGNSRRGGLKGEETGKELVDKNEEKEKVKEDEKEKVKEEEEEEEKEKEIEKDPNQRIIEKHLPHLFNENIQLRLTEQYNRSDISIEIEFKLFDSTHFYVTKPDILEVCKVYQQIDKWQFNEKIQTFVFPLEMHYNVIEKLNNLEHFNVLLYELPKWILICLNGSTNIGSDHNNNDNNTMDRYGDGDGDGNNKTIQIRIKSINANNNNFSDLKNNKSPSKVGWGIDYFRKDIIEHSKKYKGRIMLTDNQIFGKCVSSKTRIITKNFGILLIKDIFKRFADKKSKKIEIGKNVGEWYDFNQKFLSVYSVNPNFEINKKATNCNLKSTLKIVKVGKIYRERVSMLIKFTTANGMRHLVAPNHKLFTLQDGWVPAHKLDLNRHTLIFSSPIDLCNSINFFNRQLAKKFGKLFSSLKKIQKKRERYTEGSQIGKKFVEEKNDQLFLLNLTKIKNVESLLNQLNVFSIKYKVIERGKSKIKIGIHLNKSFHNILNFIENWPIKMIKIFLKSFFYKKSLFSIPLYNKRIASSLCYQISKFPNKISKIHMIKNKKLKAYQIKIENTFNKYFSLMNIIQIKQKKFMNKNKKWVYDLSITEKDDPKTYLFNCLLGHNTIQGLSLASYYQMNWPLLIICKRYLRRNWFEKCKMLLDLQQNEKIKLFTSSSSSSSETSSSSLSSSFSPQPLSLSNSNNAYNYKTKKRKKNKKQNYEQNLITIMSYKDFEENIEINEKLNDKYFGVAILDTSYQLNEINSIQFQRIKKLLKNTQQLIILNQMFNRNKPLNFFPQLQLLQPKIFKSKKKFAKRYQLESNRCNNQNELLMLLEKIGVKINNNNNNSNDNNNDDDDDDNDNDNNNDNDDNNNNNKSKIIKEGGKVPKREQIIFECGNDQNMKKILINYFLHYKKIKKIQNSQKKKKNFKKQQKQNLKKLKKRNKKYYNDLYNLSILNKKKNIILYILEVISSISLSSENNLKKLIIFAENEKMIDEIANRIHEKQFEFIKIVPNLDENFINLLINKFKSQNGSCNIALISLKTDCYQKIVFNHPSLIIFSEMPYNLNLLIQIEKEILKSISFHNHQIYIQYLLCRNSIDVLNLNYFYKKMKKIGINFKNNYLSILFNSDQNFNLNYDIDFDSGSGSGSDSDSSCGSGSDLGLNTFSNNKSKKRHKSRKANYNGSEKISKRSSKKNNSLNSVENENQQVLKLFLKRDGWVPKTQRGAEIEIDLDEEDSQSDSDSEN</sequence>
<feature type="compositionally biased region" description="Basic and acidic residues" evidence="2">
    <location>
        <begin position="429"/>
        <end position="458"/>
    </location>
</feature>
<evidence type="ECO:0000256" key="1">
    <source>
        <dbReference type="ARBA" id="ARBA00022801"/>
    </source>
</evidence>
<reference evidence="4" key="1">
    <citation type="submission" date="2022-08" db="EMBL/GenBank/DDBJ databases">
        <title>Novel sulphate-reducing endosymbionts in the free-living metamonad Anaeramoeba.</title>
        <authorList>
            <person name="Jerlstrom-Hultqvist J."/>
            <person name="Cepicka I."/>
            <person name="Gallot-Lavallee L."/>
            <person name="Salas-Leiva D."/>
            <person name="Curtis B.A."/>
            <person name="Zahonova K."/>
            <person name="Pipaliya S."/>
            <person name="Dacks J."/>
            <person name="Roger A.J."/>
        </authorList>
    </citation>
    <scope>NUCLEOTIDE SEQUENCE</scope>
    <source>
        <strain evidence="4">Busselton2</strain>
    </source>
</reference>
<dbReference type="EMBL" id="JANTQA010000070">
    <property type="protein sequence ID" value="KAJ3424910.1"/>
    <property type="molecule type" value="Genomic_DNA"/>
</dbReference>
<dbReference type="SUPFAM" id="SSF51294">
    <property type="entry name" value="Hedgehog/intein (Hint) domain"/>
    <property type="match status" value="1"/>
</dbReference>
<proteinExistence type="predicted"/>
<dbReference type="SUPFAM" id="SSF52540">
    <property type="entry name" value="P-loop containing nucleoside triphosphate hydrolases"/>
    <property type="match status" value="1"/>
</dbReference>
<dbReference type="InterPro" id="IPR027417">
    <property type="entry name" value="P-loop_NTPase"/>
</dbReference>
<organism evidence="4 5">
    <name type="scientific">Anaeramoeba flamelloides</name>
    <dbReference type="NCBI Taxonomy" id="1746091"/>
    <lineage>
        <taxon>Eukaryota</taxon>
        <taxon>Metamonada</taxon>
        <taxon>Anaeramoebidae</taxon>
        <taxon>Anaeramoeba</taxon>
    </lineage>
</organism>
<dbReference type="InterPro" id="IPR003587">
    <property type="entry name" value="Hint_dom_N"/>
</dbReference>
<feature type="region of interest" description="Disordered" evidence="2">
    <location>
        <begin position="385"/>
        <end position="472"/>
    </location>
</feature>
<gene>
    <name evidence="4" type="ORF">M0812_27338</name>
</gene>
<feature type="compositionally biased region" description="Basic residues" evidence="2">
    <location>
        <begin position="386"/>
        <end position="428"/>
    </location>
</feature>
<dbReference type="Proteomes" id="UP001146793">
    <property type="component" value="Unassembled WGS sequence"/>
</dbReference>
<feature type="region of interest" description="Disordered" evidence="2">
    <location>
        <begin position="1246"/>
        <end position="1285"/>
    </location>
</feature>
<dbReference type="InterPro" id="IPR006141">
    <property type="entry name" value="Intein_N"/>
</dbReference>
<feature type="region of interest" description="Disordered" evidence="2">
    <location>
        <begin position="1078"/>
        <end position="1099"/>
    </location>
</feature>